<feature type="compositionally biased region" description="Gly residues" evidence="1">
    <location>
        <begin position="98"/>
        <end position="109"/>
    </location>
</feature>
<name>A0ABN9R354_9DINO</name>
<dbReference type="EMBL" id="CAUYUJ010005323">
    <property type="protein sequence ID" value="CAK0813193.1"/>
    <property type="molecule type" value="Genomic_DNA"/>
</dbReference>
<feature type="region of interest" description="Disordered" evidence="1">
    <location>
        <begin position="77"/>
        <end position="110"/>
    </location>
</feature>
<evidence type="ECO:0000313" key="4">
    <source>
        <dbReference type="Proteomes" id="UP001189429"/>
    </source>
</evidence>
<evidence type="ECO:0000256" key="2">
    <source>
        <dbReference type="SAM" id="SignalP"/>
    </source>
</evidence>
<evidence type="ECO:0000313" key="3">
    <source>
        <dbReference type="EMBL" id="CAK0813193.1"/>
    </source>
</evidence>
<gene>
    <name evidence="3" type="ORF">PCOR1329_LOCUS17203</name>
</gene>
<keyword evidence="2" id="KW-0732">Signal</keyword>
<feature type="region of interest" description="Disordered" evidence="1">
    <location>
        <begin position="18"/>
        <end position="56"/>
    </location>
</feature>
<proteinExistence type="predicted"/>
<protein>
    <recommendedName>
        <fullName evidence="5">Cellulase</fullName>
    </recommendedName>
</protein>
<accession>A0ABN9R354</accession>
<keyword evidence="4" id="KW-1185">Reference proteome</keyword>
<dbReference type="Proteomes" id="UP001189429">
    <property type="component" value="Unassembled WGS sequence"/>
</dbReference>
<organism evidence="3 4">
    <name type="scientific">Prorocentrum cordatum</name>
    <dbReference type="NCBI Taxonomy" id="2364126"/>
    <lineage>
        <taxon>Eukaryota</taxon>
        <taxon>Sar</taxon>
        <taxon>Alveolata</taxon>
        <taxon>Dinophyceae</taxon>
        <taxon>Prorocentrales</taxon>
        <taxon>Prorocentraceae</taxon>
        <taxon>Prorocentrum</taxon>
    </lineage>
</organism>
<evidence type="ECO:0000256" key="1">
    <source>
        <dbReference type="SAM" id="MobiDB-lite"/>
    </source>
</evidence>
<comment type="caution">
    <text evidence="3">The sequence shown here is derived from an EMBL/GenBank/DDBJ whole genome shotgun (WGS) entry which is preliminary data.</text>
</comment>
<feature type="chain" id="PRO_5045587913" description="Cellulase" evidence="2">
    <location>
        <begin position="16"/>
        <end position="756"/>
    </location>
</feature>
<reference evidence="3" key="1">
    <citation type="submission" date="2023-10" db="EMBL/GenBank/DDBJ databases">
        <authorList>
            <person name="Chen Y."/>
            <person name="Shah S."/>
            <person name="Dougan E. K."/>
            <person name="Thang M."/>
            <person name="Chan C."/>
        </authorList>
    </citation>
    <scope>NUCLEOTIDE SEQUENCE [LARGE SCALE GENOMIC DNA]</scope>
</reference>
<sequence length="756" mass="76085">MGCLLLVHLASNPSAEVGGAAGGQEEADAGGGLGGAGRGGGAGPGRGASVAWPAKGGGKHGVVMGADVGVWEGLGRAGHASDAGPGPNASASRSAGGVVPGSGDDGGPRGAPCASAADCSAGQACRDGHSGKVVGALEHCPVHSSCFCRAALQADRQQHRQPIVRIATVTSTTISATTTEAMYIDGPRVAGGAWYGLCYSTAGSRASAEAACSADANCTVLHDKGCTNTGVRYCFSVINDIVANFESLDSDACTYIRYQITTSTVSTSTIGSSTWASETSTATTTTAMYIDGPRVAGGAWSGLCYSITGSRASAEAACNADSNCIALHDKGCTNTGVRYCYSTVSEIVANFEGLDSDACTYIKYQVTTSTVSTATTLTGTTATTVVGAVSMTATSITTTSTTISTEALYIDGPRVASGAWSGLCYSITGSRASAEAACNADSNCIALHDKGCTNTGVRYCYSTVSEIVANFEGLDSDACTYIKYQVTTSTVSTATTLTGTTATTVVGAVSMTATSITTTSTTISTEALYIDGPRVAGSAWSGLCYSVAGSRASAEVACNADSNCVALHDKDCTNTGVRYCYSAVSEIVANFEGLDSDACTYVKYQVTTSTVSTTTTTAGSTSATTTTAGAGPATATTDFATATTGSVTATTGSVTAGSTTATSNSESSTTAATTIGITATTITSTGALYIDGPRVAGAAWSGPCYSTTGSRASAEAACNADLNCVALHDKNNCHNDCRGRVYDCYKYHHDQYDYIH</sequence>
<evidence type="ECO:0008006" key="5">
    <source>
        <dbReference type="Google" id="ProtNLM"/>
    </source>
</evidence>
<feature type="signal peptide" evidence="2">
    <location>
        <begin position="1"/>
        <end position="15"/>
    </location>
</feature>
<feature type="compositionally biased region" description="Gly residues" evidence="1">
    <location>
        <begin position="29"/>
        <end position="46"/>
    </location>
</feature>